<proteinExistence type="predicted"/>
<reference evidence="3 4" key="1">
    <citation type="submission" date="2019-03" db="EMBL/GenBank/DDBJ databases">
        <title>Genomic Encyclopedia of Type Strains, Phase III (KMG-III): the genomes of soil and plant-associated and newly described type strains.</title>
        <authorList>
            <person name="Whitman W."/>
        </authorList>
    </citation>
    <scope>NUCLEOTIDE SEQUENCE [LARGE SCALE GENOMIC DNA]</scope>
    <source>
        <strain evidence="3 4">VKM Ac-2575</strain>
    </source>
</reference>
<evidence type="ECO:0008006" key="5">
    <source>
        <dbReference type="Google" id="ProtNLM"/>
    </source>
</evidence>
<accession>A0A4R7SWJ1</accession>
<feature type="transmembrane region" description="Helical" evidence="1">
    <location>
        <begin position="247"/>
        <end position="267"/>
    </location>
</feature>
<gene>
    <name evidence="3" type="ORF">EV138_6068</name>
</gene>
<keyword evidence="4" id="KW-1185">Reference proteome</keyword>
<keyword evidence="1" id="KW-1133">Transmembrane helix</keyword>
<feature type="signal peptide" evidence="2">
    <location>
        <begin position="1"/>
        <end position="35"/>
    </location>
</feature>
<evidence type="ECO:0000256" key="2">
    <source>
        <dbReference type="SAM" id="SignalP"/>
    </source>
</evidence>
<comment type="caution">
    <text evidence="3">The sequence shown here is derived from an EMBL/GenBank/DDBJ whole genome shotgun (WGS) entry which is preliminary data.</text>
</comment>
<dbReference type="OrthoDB" id="3470164at2"/>
<name>A0A4R7SWJ1_9ACTN</name>
<organism evidence="3 4">
    <name type="scientific">Kribbella voronezhensis</name>
    <dbReference type="NCBI Taxonomy" id="2512212"/>
    <lineage>
        <taxon>Bacteria</taxon>
        <taxon>Bacillati</taxon>
        <taxon>Actinomycetota</taxon>
        <taxon>Actinomycetes</taxon>
        <taxon>Propionibacteriales</taxon>
        <taxon>Kribbellaceae</taxon>
        <taxon>Kribbella</taxon>
    </lineage>
</organism>
<dbReference type="Proteomes" id="UP000295151">
    <property type="component" value="Unassembled WGS sequence"/>
</dbReference>
<dbReference type="EMBL" id="SOCE01000002">
    <property type="protein sequence ID" value="TDU83604.1"/>
    <property type="molecule type" value="Genomic_DNA"/>
</dbReference>
<protein>
    <recommendedName>
        <fullName evidence="5">LPXTG-motif cell wall-anchored protein</fullName>
    </recommendedName>
</protein>
<keyword evidence="1" id="KW-0472">Membrane</keyword>
<feature type="chain" id="PRO_5020559488" description="LPXTG-motif cell wall-anchored protein" evidence="2">
    <location>
        <begin position="36"/>
        <end position="273"/>
    </location>
</feature>
<evidence type="ECO:0000313" key="3">
    <source>
        <dbReference type="EMBL" id="TDU83604.1"/>
    </source>
</evidence>
<keyword evidence="1" id="KW-0812">Transmembrane</keyword>
<keyword evidence="2" id="KW-0732">Signal</keyword>
<evidence type="ECO:0000313" key="4">
    <source>
        <dbReference type="Proteomes" id="UP000295151"/>
    </source>
</evidence>
<sequence length="273" mass="27579">MTPIKHQVLRVARLTATAVGIGTLFAFSAAATAGAATPGPDLAAASGAAHSAQAGQLLDKVAAQMSQRSGQSASAKAATAKAALVVQQDVVPVYALNPDFVRSRSAEVGTLWYVATKATKGTAVMTVYTAPDQAGAWQPVNIATGDTEARMAAAAHGGKLLIEPQIDAWYVVAGNQVRALDSDATKAIGTKPISITAYRQQVAARYADKQAGSTYAKNGTAGGYDVAAAPATATAPAMAVSADGNSWLIPATGATAVVLAAGVVLFARRRSLS</sequence>
<dbReference type="RefSeq" id="WP_133982968.1">
    <property type="nucleotide sequence ID" value="NZ_SOCE01000002.1"/>
</dbReference>
<dbReference type="AlphaFoldDB" id="A0A4R7SWJ1"/>
<evidence type="ECO:0000256" key="1">
    <source>
        <dbReference type="SAM" id="Phobius"/>
    </source>
</evidence>